<dbReference type="Proteomes" id="UP000019491">
    <property type="component" value="Unassembled WGS sequence"/>
</dbReference>
<accession>X0R6G8</accession>
<evidence type="ECO:0000313" key="2">
    <source>
        <dbReference type="EMBL" id="GAF46535.1"/>
    </source>
</evidence>
<dbReference type="AlphaFoldDB" id="X0R6G8"/>
<keyword evidence="3" id="KW-1185">Reference proteome</keyword>
<feature type="domain" description="DUF732" evidence="1">
    <location>
        <begin position="20"/>
        <end position="88"/>
    </location>
</feature>
<protein>
    <recommendedName>
        <fullName evidence="1">DUF732 domain-containing protein</fullName>
    </recommendedName>
</protein>
<comment type="caution">
    <text evidence="2">The sequence shown here is derived from an EMBL/GenBank/DDBJ whole genome shotgun (WGS) entry which is preliminary data.</text>
</comment>
<proteinExistence type="predicted"/>
<dbReference type="EMBL" id="BAWF01000031">
    <property type="protein sequence ID" value="GAF46535.1"/>
    <property type="molecule type" value="Genomic_DNA"/>
</dbReference>
<dbReference type="RefSeq" id="WP_037234230.1">
    <property type="nucleotide sequence ID" value="NZ_BAWF01000031.1"/>
</dbReference>
<evidence type="ECO:0000313" key="3">
    <source>
        <dbReference type="Proteomes" id="UP000019491"/>
    </source>
</evidence>
<sequence>MVRTTTTKASSIDSSGAPLFIAALNRLDFPNEYGNDYLYLQAIYVCASLDEGKTFVATGAGLLESNPEWTPEQAGQLAGIAIGAFCDQHEGKIPGR</sequence>
<evidence type="ECO:0000259" key="1">
    <source>
        <dbReference type="Pfam" id="PF05305"/>
    </source>
</evidence>
<organism evidence="2 3">
    <name type="scientific">Rhodococcus wratislaviensis NBRC 100605</name>
    <dbReference type="NCBI Taxonomy" id="1219028"/>
    <lineage>
        <taxon>Bacteria</taxon>
        <taxon>Bacillati</taxon>
        <taxon>Actinomycetota</taxon>
        <taxon>Actinomycetes</taxon>
        <taxon>Mycobacteriales</taxon>
        <taxon>Nocardiaceae</taxon>
        <taxon>Rhodococcus</taxon>
    </lineage>
</organism>
<gene>
    <name evidence="2" type="ORF">RW1_031_01190</name>
</gene>
<reference evidence="2 3" key="1">
    <citation type="submission" date="2014-02" db="EMBL/GenBank/DDBJ databases">
        <title>Whole genome shotgun sequence of Rhodococcus wratislaviensis NBRC 100605.</title>
        <authorList>
            <person name="Hosoyama A."/>
            <person name="Tsuchikane K."/>
            <person name="Yoshida I."/>
            <person name="Ohji S."/>
            <person name="Ichikawa N."/>
            <person name="Yamazoe A."/>
            <person name="Fujita N."/>
        </authorList>
    </citation>
    <scope>NUCLEOTIDE SEQUENCE [LARGE SCALE GENOMIC DNA]</scope>
    <source>
        <strain evidence="2 3">NBRC 100605</strain>
    </source>
</reference>
<dbReference type="InterPro" id="IPR007969">
    <property type="entry name" value="DUF732"/>
</dbReference>
<name>X0R6G8_RHOWR</name>
<dbReference type="Pfam" id="PF05305">
    <property type="entry name" value="DUF732"/>
    <property type="match status" value="1"/>
</dbReference>